<proteinExistence type="predicted"/>
<dbReference type="PROSITE" id="PS50969">
    <property type="entry name" value="FCP1"/>
    <property type="match status" value="1"/>
</dbReference>
<feature type="region of interest" description="Disordered" evidence="1">
    <location>
        <begin position="28"/>
        <end position="52"/>
    </location>
</feature>
<dbReference type="InterPro" id="IPR050365">
    <property type="entry name" value="TIM50"/>
</dbReference>
<dbReference type="SMART" id="SM00577">
    <property type="entry name" value="CPDc"/>
    <property type="match status" value="1"/>
</dbReference>
<dbReference type="Gene3D" id="3.40.50.1000">
    <property type="entry name" value="HAD superfamily/HAD-like"/>
    <property type="match status" value="1"/>
</dbReference>
<evidence type="ECO:0000259" key="2">
    <source>
        <dbReference type="PROSITE" id="PS50969"/>
    </source>
</evidence>
<dbReference type="PANTHER" id="PTHR12210">
    <property type="entry name" value="DULLARD PROTEIN PHOSPHATASE"/>
    <property type="match status" value="1"/>
</dbReference>
<feature type="region of interest" description="Disordered" evidence="1">
    <location>
        <begin position="392"/>
        <end position="493"/>
    </location>
</feature>
<dbReference type="Proteomes" id="UP000814176">
    <property type="component" value="Unassembled WGS sequence"/>
</dbReference>
<gene>
    <name evidence="3" type="ORF">C8Q71DRAFT_854498</name>
</gene>
<dbReference type="Pfam" id="PF03031">
    <property type="entry name" value="NIF"/>
    <property type="match status" value="1"/>
</dbReference>
<feature type="domain" description="FCP1 homology" evidence="2">
    <location>
        <begin position="155"/>
        <end position="367"/>
    </location>
</feature>
<feature type="compositionally biased region" description="Acidic residues" evidence="1">
    <location>
        <begin position="558"/>
        <end position="567"/>
    </location>
</feature>
<feature type="compositionally biased region" description="Low complexity" evidence="1">
    <location>
        <begin position="419"/>
        <end position="432"/>
    </location>
</feature>
<keyword evidence="4" id="KW-1185">Reference proteome</keyword>
<feature type="compositionally biased region" description="Basic residues" evidence="1">
    <location>
        <begin position="574"/>
        <end position="585"/>
    </location>
</feature>
<dbReference type="InterPro" id="IPR023214">
    <property type="entry name" value="HAD_sf"/>
</dbReference>
<feature type="compositionally biased region" description="Low complexity" evidence="1">
    <location>
        <begin position="33"/>
        <end position="43"/>
    </location>
</feature>
<comment type="caution">
    <text evidence="3">The sequence shown here is derived from an EMBL/GenBank/DDBJ whole genome shotgun (WGS) entry which is preliminary data.</text>
</comment>
<dbReference type="RefSeq" id="XP_047782086.1">
    <property type="nucleotide sequence ID" value="XM_047927062.1"/>
</dbReference>
<organism evidence="3 4">
    <name type="scientific">Rhodofomes roseus</name>
    <dbReference type="NCBI Taxonomy" id="34475"/>
    <lineage>
        <taxon>Eukaryota</taxon>
        <taxon>Fungi</taxon>
        <taxon>Dikarya</taxon>
        <taxon>Basidiomycota</taxon>
        <taxon>Agaricomycotina</taxon>
        <taxon>Agaricomycetes</taxon>
        <taxon>Polyporales</taxon>
        <taxon>Rhodofomes</taxon>
    </lineage>
</organism>
<feature type="compositionally biased region" description="Basic residues" evidence="1">
    <location>
        <begin position="474"/>
        <end position="483"/>
    </location>
</feature>
<feature type="compositionally biased region" description="Basic and acidic residues" evidence="1">
    <location>
        <begin position="110"/>
        <end position="129"/>
    </location>
</feature>
<dbReference type="SUPFAM" id="SSF56784">
    <property type="entry name" value="HAD-like"/>
    <property type="match status" value="1"/>
</dbReference>
<feature type="region of interest" description="Disordered" evidence="1">
    <location>
        <begin position="64"/>
        <end position="136"/>
    </location>
</feature>
<protein>
    <recommendedName>
        <fullName evidence="2">FCP1 homology domain-containing protein</fullName>
    </recommendedName>
</protein>
<feature type="compositionally biased region" description="Low complexity" evidence="1">
    <location>
        <begin position="439"/>
        <end position="449"/>
    </location>
</feature>
<dbReference type="InterPro" id="IPR036412">
    <property type="entry name" value="HAD-like_sf"/>
</dbReference>
<reference evidence="3 4" key="1">
    <citation type="journal article" date="2021" name="Environ. Microbiol.">
        <title>Gene family expansions and transcriptome signatures uncover fungal adaptations to wood decay.</title>
        <authorList>
            <person name="Hage H."/>
            <person name="Miyauchi S."/>
            <person name="Viragh M."/>
            <person name="Drula E."/>
            <person name="Min B."/>
            <person name="Chaduli D."/>
            <person name="Navarro D."/>
            <person name="Favel A."/>
            <person name="Norest M."/>
            <person name="Lesage-Meessen L."/>
            <person name="Balint B."/>
            <person name="Merenyi Z."/>
            <person name="de Eugenio L."/>
            <person name="Morin E."/>
            <person name="Martinez A.T."/>
            <person name="Baldrian P."/>
            <person name="Stursova M."/>
            <person name="Martinez M.J."/>
            <person name="Novotny C."/>
            <person name="Magnuson J.K."/>
            <person name="Spatafora J.W."/>
            <person name="Maurice S."/>
            <person name="Pangilinan J."/>
            <person name="Andreopoulos W."/>
            <person name="LaButti K."/>
            <person name="Hundley H."/>
            <person name="Na H."/>
            <person name="Kuo A."/>
            <person name="Barry K."/>
            <person name="Lipzen A."/>
            <person name="Henrissat B."/>
            <person name="Riley R."/>
            <person name="Ahrendt S."/>
            <person name="Nagy L.G."/>
            <person name="Grigoriev I.V."/>
            <person name="Martin F."/>
            <person name="Rosso M.N."/>
        </authorList>
    </citation>
    <scope>NUCLEOTIDE SEQUENCE [LARGE SCALE GENOMIC DNA]</scope>
    <source>
        <strain evidence="3 4">CIRM-BRFM 1785</strain>
    </source>
</reference>
<feature type="compositionally biased region" description="Pro residues" evidence="1">
    <location>
        <begin position="450"/>
        <end position="470"/>
    </location>
</feature>
<evidence type="ECO:0000313" key="4">
    <source>
        <dbReference type="Proteomes" id="UP000814176"/>
    </source>
</evidence>
<dbReference type="EMBL" id="JADCUA010000004">
    <property type="protein sequence ID" value="KAH9840620.1"/>
    <property type="molecule type" value="Genomic_DNA"/>
</dbReference>
<feature type="region of interest" description="Disordered" evidence="1">
    <location>
        <begin position="282"/>
        <end position="317"/>
    </location>
</feature>
<feature type="region of interest" description="Disordered" evidence="1">
    <location>
        <begin position="542"/>
        <end position="625"/>
    </location>
</feature>
<name>A0ABQ8KQ37_9APHY</name>
<feature type="compositionally biased region" description="Basic and acidic residues" evidence="1">
    <location>
        <begin position="586"/>
        <end position="597"/>
    </location>
</feature>
<accession>A0ABQ8KQ37</accession>
<evidence type="ECO:0000256" key="1">
    <source>
        <dbReference type="SAM" id="MobiDB-lite"/>
    </source>
</evidence>
<dbReference type="InterPro" id="IPR004274">
    <property type="entry name" value="FCP1_dom"/>
</dbReference>
<evidence type="ECO:0000313" key="3">
    <source>
        <dbReference type="EMBL" id="KAH9840620.1"/>
    </source>
</evidence>
<dbReference type="GeneID" id="72007794"/>
<sequence>MYGYGSYHSSNHRYAAYNGYNHYPPQAGEWYGDDPGPSSSQPSEFYGYDSYAYDPQYSSQHNYYNGGYHEAGAPSDQGRYPMNSDSYGPYQHTSVRDNRASSRPPRAPKAMRDRGRVQKDEEYSGDREVTPPPIPSPSPEYLALAASAPTPLADTSSSRKLLILDLNGTLVFRSPHASRAKYRPQDRGVPRLRPTYPRPYMRAFCEYLFALETKRWLDVMVWSSAQPHSVNDMVDKCFGPSRRELVAVWARDTLGLSNDHYHRKVQTLKDLSRPWATLPALLTPLPPSPSSSTASLPSSSPPGRPSSPVRSAETTAPHVHSALTTLLLDDSPAKAAMQPYNHFCIPEYAQQQRNKDLENFQKEQQWLLVNERRKMPQGEQAKDAGMARIASLFPPQESGDGDTEPTAKSRKRKRKGKESSQPNPAASPASVASEEDTFSSASSSAASSPAPAPSSPTIPGLPTPAPSSPPEPKKKSRKAKRRKQLEELVLAPEVERPEVSYDETLLAVVGVLDEVRRQANVAAWVREGGLWGPGGVPEHLRRAAEASEEGSGPKVQGEDGEEVEEVADAPQGEKRKRKSRHRTLRKQAEAEATRKAMEGGAAAEAGNDEATRTAAPTDAKGTIDSDVDVLETPASMWFEDPEVLGYWARRGREALHALGISVEHGMEG</sequence>